<keyword evidence="3" id="KW-1185">Reference proteome</keyword>
<evidence type="ECO:0000259" key="1">
    <source>
        <dbReference type="PROSITE" id="PS50228"/>
    </source>
</evidence>
<dbReference type="PROSITE" id="PS50228">
    <property type="entry name" value="SUEL_LECTIN"/>
    <property type="match status" value="1"/>
</dbReference>
<dbReference type="AlphaFoldDB" id="A0A835I3Y4"/>
<gene>
    <name evidence="2" type="ORF">IFM89_016904</name>
</gene>
<organism evidence="2 3">
    <name type="scientific">Coptis chinensis</name>
    <dbReference type="NCBI Taxonomy" id="261450"/>
    <lineage>
        <taxon>Eukaryota</taxon>
        <taxon>Viridiplantae</taxon>
        <taxon>Streptophyta</taxon>
        <taxon>Embryophyta</taxon>
        <taxon>Tracheophyta</taxon>
        <taxon>Spermatophyta</taxon>
        <taxon>Magnoliopsida</taxon>
        <taxon>Ranunculales</taxon>
        <taxon>Ranunculaceae</taxon>
        <taxon>Coptidoideae</taxon>
        <taxon>Coptis</taxon>
    </lineage>
</organism>
<dbReference type="Proteomes" id="UP000631114">
    <property type="component" value="Unassembled WGS sequence"/>
</dbReference>
<dbReference type="GO" id="GO:0030246">
    <property type="term" value="F:carbohydrate binding"/>
    <property type="evidence" value="ECO:0007669"/>
    <property type="project" value="InterPro"/>
</dbReference>
<dbReference type="InterPro" id="IPR043159">
    <property type="entry name" value="Lectin_gal-bd_sf"/>
</dbReference>
<evidence type="ECO:0000313" key="3">
    <source>
        <dbReference type="Proteomes" id="UP000631114"/>
    </source>
</evidence>
<name>A0A835I3Y4_9MAGN</name>
<protein>
    <recommendedName>
        <fullName evidence="1">SUEL-type lectin domain-containing protein</fullName>
    </recommendedName>
</protein>
<proteinExistence type="predicted"/>
<dbReference type="Gene3D" id="2.60.120.740">
    <property type="match status" value="1"/>
</dbReference>
<dbReference type="CDD" id="cd22842">
    <property type="entry name" value="Gal_Rha_Lectin_BGal"/>
    <property type="match status" value="1"/>
</dbReference>
<comment type="caution">
    <text evidence="2">The sequence shown here is derived from an EMBL/GenBank/DDBJ whole genome shotgun (WGS) entry which is preliminary data.</text>
</comment>
<dbReference type="OrthoDB" id="780031at2759"/>
<feature type="domain" description="SUEL-type lectin" evidence="1">
    <location>
        <begin position="43"/>
        <end position="131"/>
    </location>
</feature>
<dbReference type="EMBL" id="JADFTS010000004">
    <property type="protein sequence ID" value="KAF9609543.1"/>
    <property type="molecule type" value="Genomic_DNA"/>
</dbReference>
<sequence>MVSCPTPFFRDSKNSLILFEEMGDNPSQVNFQTIVVGSTCGRVYEGKTLELSCQKKGQTISTINFGSFGDPQGTCRSFVKGSCESTNSISTVEKACVGQESCSIEASEEILGTLSHCGSDLTKSLAVEIVC</sequence>
<dbReference type="InterPro" id="IPR000922">
    <property type="entry name" value="Lectin_gal-bd_dom"/>
</dbReference>
<accession>A0A835I3Y4</accession>
<dbReference type="Pfam" id="PF02140">
    <property type="entry name" value="SUEL_Lectin"/>
    <property type="match status" value="1"/>
</dbReference>
<reference evidence="2 3" key="1">
    <citation type="submission" date="2020-10" db="EMBL/GenBank/DDBJ databases">
        <title>The Coptis chinensis genome and diversification of protoberbering-type alkaloids.</title>
        <authorList>
            <person name="Wang B."/>
            <person name="Shu S."/>
            <person name="Song C."/>
            <person name="Liu Y."/>
        </authorList>
    </citation>
    <scope>NUCLEOTIDE SEQUENCE [LARGE SCALE GENOMIC DNA]</scope>
    <source>
        <strain evidence="2">HL-2020</strain>
        <tissue evidence="2">Leaf</tissue>
    </source>
</reference>
<evidence type="ECO:0000313" key="2">
    <source>
        <dbReference type="EMBL" id="KAF9609543.1"/>
    </source>
</evidence>